<dbReference type="InterPro" id="IPR034686">
    <property type="entry name" value="Terpene_cyclase-like_2"/>
</dbReference>
<sequence length="334" mass="37922">MDAHAKMMFYLPDTMDVKTEVDAALRDFRALDPTSQEAFDKCDFGSRLASLAHPNAPRDHLRIACDLMNVFFIFDEYTDKENVAVTKEMVDIVLDALHDPRKMRPEGECILGEIVRQFWARAIQTASQSFQRHFLDSYTAYLHAVVGEAEDRDHSHCRSIDDYLKLRRDTSGVAPSLTIHEMGMEFPDKVFYHPMIVNDMASYNREQATGDENHNLITAIMLEIGLDRSGAMAWAARYHTQLEKQFIDGLAQVPSLETCTDIPGLVKYLNGIADWVRANHSWSYESPRYFGTKGAEIQQSRLVLLLPKIKYGDASSMTKVNVADLSNIYATVQL</sequence>
<dbReference type="Pfam" id="PF19086">
    <property type="entry name" value="Terpene_syn_C_2"/>
    <property type="match status" value="1"/>
</dbReference>
<evidence type="ECO:0000256" key="4">
    <source>
        <dbReference type="ARBA" id="ARBA00022842"/>
    </source>
</evidence>
<dbReference type="SFLD" id="SFLDG01020">
    <property type="entry name" value="Terpene_Cyclase_Like_2"/>
    <property type="match status" value="1"/>
</dbReference>
<dbReference type="SUPFAM" id="SSF48576">
    <property type="entry name" value="Terpenoid synthases"/>
    <property type="match status" value="1"/>
</dbReference>
<dbReference type="GO" id="GO:0008299">
    <property type="term" value="P:isoprenoid biosynthetic process"/>
    <property type="evidence" value="ECO:0007669"/>
    <property type="project" value="UniProtKB-ARBA"/>
</dbReference>
<dbReference type="GO" id="GO:0010333">
    <property type="term" value="F:terpene synthase activity"/>
    <property type="evidence" value="ECO:0007669"/>
    <property type="project" value="InterPro"/>
</dbReference>
<evidence type="ECO:0000256" key="1">
    <source>
        <dbReference type="ARBA" id="ARBA00001946"/>
    </source>
</evidence>
<dbReference type="Proteomes" id="UP000823399">
    <property type="component" value="Unassembled WGS sequence"/>
</dbReference>
<evidence type="ECO:0000256" key="6">
    <source>
        <dbReference type="RuleBase" id="RU366034"/>
    </source>
</evidence>
<dbReference type="OrthoDB" id="6486656at2759"/>
<dbReference type="RefSeq" id="XP_041296690.1">
    <property type="nucleotide sequence ID" value="XM_041440418.1"/>
</dbReference>
<keyword evidence="5 6" id="KW-0456">Lyase</keyword>
<dbReference type="PANTHER" id="PTHR35201:SF4">
    <property type="entry name" value="BETA-PINACENE SYNTHASE-RELATED"/>
    <property type="match status" value="1"/>
</dbReference>
<comment type="caution">
    <text evidence="7">The sequence shown here is derived from an EMBL/GenBank/DDBJ whole genome shotgun (WGS) entry which is preliminary data.</text>
</comment>
<accession>A0A9P7FDC3</accession>
<dbReference type="PANTHER" id="PTHR35201">
    <property type="entry name" value="TERPENE SYNTHASE"/>
    <property type="match status" value="1"/>
</dbReference>
<keyword evidence="8" id="KW-1185">Reference proteome</keyword>
<evidence type="ECO:0000256" key="5">
    <source>
        <dbReference type="ARBA" id="ARBA00023239"/>
    </source>
</evidence>
<comment type="similarity">
    <text evidence="2 6">Belongs to the terpene synthase family.</text>
</comment>
<evidence type="ECO:0000313" key="8">
    <source>
        <dbReference type="Proteomes" id="UP000823399"/>
    </source>
</evidence>
<dbReference type="SFLD" id="SFLDS00005">
    <property type="entry name" value="Isoprenoid_Synthase_Type_I"/>
    <property type="match status" value="1"/>
</dbReference>
<dbReference type="AlphaFoldDB" id="A0A9P7FDC3"/>
<evidence type="ECO:0000313" key="7">
    <source>
        <dbReference type="EMBL" id="KAG2114742.1"/>
    </source>
</evidence>
<proteinExistence type="inferred from homology"/>
<dbReference type="InterPro" id="IPR008949">
    <property type="entry name" value="Isoprenoid_synthase_dom_sf"/>
</dbReference>
<dbReference type="EC" id="4.2.3.-" evidence="6"/>
<name>A0A9P7FDC3_9AGAM</name>
<evidence type="ECO:0000256" key="3">
    <source>
        <dbReference type="ARBA" id="ARBA00022723"/>
    </source>
</evidence>
<keyword evidence="4 6" id="KW-0460">Magnesium</keyword>
<dbReference type="GO" id="GO:0046872">
    <property type="term" value="F:metal ion binding"/>
    <property type="evidence" value="ECO:0007669"/>
    <property type="project" value="UniProtKB-KW"/>
</dbReference>
<protein>
    <recommendedName>
        <fullName evidence="6">Terpene synthase</fullName>
        <ecNumber evidence="6">4.2.3.-</ecNumber>
    </recommendedName>
</protein>
<reference evidence="7" key="1">
    <citation type="journal article" date="2020" name="New Phytol.">
        <title>Comparative genomics reveals dynamic genome evolution in host specialist ectomycorrhizal fungi.</title>
        <authorList>
            <person name="Lofgren L.A."/>
            <person name="Nguyen N.H."/>
            <person name="Vilgalys R."/>
            <person name="Ruytinx J."/>
            <person name="Liao H.L."/>
            <person name="Branco S."/>
            <person name="Kuo A."/>
            <person name="LaButti K."/>
            <person name="Lipzen A."/>
            <person name="Andreopoulos W."/>
            <person name="Pangilinan J."/>
            <person name="Riley R."/>
            <person name="Hundley H."/>
            <person name="Na H."/>
            <person name="Barry K."/>
            <person name="Grigoriev I.V."/>
            <person name="Stajich J.E."/>
            <person name="Kennedy P.G."/>
        </authorList>
    </citation>
    <scope>NUCLEOTIDE SEQUENCE</scope>
    <source>
        <strain evidence="7">FC423</strain>
    </source>
</reference>
<dbReference type="Gene3D" id="1.10.600.10">
    <property type="entry name" value="Farnesyl Diphosphate Synthase"/>
    <property type="match status" value="1"/>
</dbReference>
<keyword evidence="3 6" id="KW-0479">Metal-binding</keyword>
<gene>
    <name evidence="7" type="ORF">F5147DRAFT_758817</name>
</gene>
<comment type="cofactor">
    <cofactor evidence="1 6">
        <name>Mg(2+)</name>
        <dbReference type="ChEBI" id="CHEBI:18420"/>
    </cofactor>
</comment>
<dbReference type="GeneID" id="64702677"/>
<evidence type="ECO:0000256" key="2">
    <source>
        <dbReference type="ARBA" id="ARBA00006333"/>
    </source>
</evidence>
<organism evidence="7 8">
    <name type="scientific">Suillus discolor</name>
    <dbReference type="NCBI Taxonomy" id="1912936"/>
    <lineage>
        <taxon>Eukaryota</taxon>
        <taxon>Fungi</taxon>
        <taxon>Dikarya</taxon>
        <taxon>Basidiomycota</taxon>
        <taxon>Agaricomycotina</taxon>
        <taxon>Agaricomycetes</taxon>
        <taxon>Agaricomycetidae</taxon>
        <taxon>Boletales</taxon>
        <taxon>Suillineae</taxon>
        <taxon>Suillaceae</taxon>
        <taxon>Suillus</taxon>
    </lineage>
</organism>
<dbReference type="EMBL" id="JABBWM010000009">
    <property type="protein sequence ID" value="KAG2114742.1"/>
    <property type="molecule type" value="Genomic_DNA"/>
</dbReference>